<dbReference type="AlphaFoldDB" id="A0AB36VG75"/>
<dbReference type="RefSeq" id="WP_097879843.1">
    <property type="nucleotide sequence ID" value="NZ_NTYY01000019.1"/>
</dbReference>
<organism evidence="1 2">
    <name type="scientific">Bacillus thuringiensis</name>
    <dbReference type="NCBI Taxonomy" id="1428"/>
    <lineage>
        <taxon>Bacteria</taxon>
        <taxon>Bacillati</taxon>
        <taxon>Bacillota</taxon>
        <taxon>Bacilli</taxon>
        <taxon>Bacillales</taxon>
        <taxon>Bacillaceae</taxon>
        <taxon>Bacillus</taxon>
        <taxon>Bacillus cereus group</taxon>
    </lineage>
</organism>
<reference evidence="1 2" key="1">
    <citation type="submission" date="2017-09" db="EMBL/GenBank/DDBJ databases">
        <title>Large-scale bioinformatics analysis of Bacillus genomes uncovers conserved roles of natural products in bacterial physiology.</title>
        <authorList>
            <consortium name="Agbiome Team Llc"/>
            <person name="Bleich R.M."/>
            <person name="Grubbs K.J."/>
            <person name="Santa Maria K.C."/>
            <person name="Allen S.E."/>
            <person name="Farag S."/>
            <person name="Shank E.A."/>
            <person name="Bowers A."/>
        </authorList>
    </citation>
    <scope>NUCLEOTIDE SEQUENCE [LARGE SCALE GENOMIC DNA]</scope>
    <source>
        <strain evidence="1 2">AFS030179</strain>
    </source>
</reference>
<dbReference type="EMBL" id="NUPM01000005">
    <property type="protein sequence ID" value="PGZ04980.1"/>
    <property type="molecule type" value="Genomic_DNA"/>
</dbReference>
<accession>A0AB36VG75</accession>
<dbReference type="Proteomes" id="UP000223445">
    <property type="component" value="Unassembled WGS sequence"/>
</dbReference>
<evidence type="ECO:0000313" key="1">
    <source>
        <dbReference type="EMBL" id="PGZ04980.1"/>
    </source>
</evidence>
<proteinExistence type="predicted"/>
<protein>
    <submittedName>
        <fullName evidence="1">Uncharacterized protein</fullName>
    </submittedName>
</protein>
<gene>
    <name evidence="1" type="ORF">COE48_05190</name>
</gene>
<comment type="caution">
    <text evidence="1">The sequence shown here is derived from an EMBL/GenBank/DDBJ whole genome shotgun (WGS) entry which is preliminary data.</text>
</comment>
<sequence>MEIDYWEKQLILYTKGHFKRINYKKDIKHFAANLYGLNLEQVSTDNVLHMVLDIYENLCLNDYIEFNFKNFISDLFKNAYFTDRGDKVDLSDILNQMLSQIQNTPVVRKGLNLGEVDKGLFEKINADIR</sequence>
<name>A0AB36VG75_BACTU</name>
<evidence type="ECO:0000313" key="2">
    <source>
        <dbReference type="Proteomes" id="UP000223445"/>
    </source>
</evidence>